<keyword evidence="1" id="KW-0812">Transmembrane</keyword>
<dbReference type="Proteomes" id="UP000229342">
    <property type="component" value="Unassembled WGS sequence"/>
</dbReference>
<evidence type="ECO:0000313" key="2">
    <source>
        <dbReference type="EMBL" id="PIQ68767.1"/>
    </source>
</evidence>
<feature type="transmembrane region" description="Helical" evidence="1">
    <location>
        <begin position="241"/>
        <end position="261"/>
    </location>
</feature>
<evidence type="ECO:0000313" key="3">
    <source>
        <dbReference type="Proteomes" id="UP000229342"/>
    </source>
</evidence>
<feature type="transmembrane region" description="Helical" evidence="1">
    <location>
        <begin position="600"/>
        <end position="620"/>
    </location>
</feature>
<feature type="transmembrane region" description="Helical" evidence="1">
    <location>
        <begin position="494"/>
        <end position="512"/>
    </location>
</feature>
<protein>
    <recommendedName>
        <fullName evidence="4">DUF2339 domain-containing protein</fullName>
    </recommendedName>
</protein>
<feature type="transmembrane region" description="Helical" evidence="1">
    <location>
        <begin position="268"/>
        <end position="287"/>
    </location>
</feature>
<feature type="transmembrane region" description="Helical" evidence="1">
    <location>
        <begin position="326"/>
        <end position="344"/>
    </location>
</feature>
<feature type="transmembrane region" description="Helical" evidence="1">
    <location>
        <begin position="293"/>
        <end position="317"/>
    </location>
</feature>
<gene>
    <name evidence="2" type="ORF">COV91_02345</name>
</gene>
<feature type="transmembrane region" description="Helical" evidence="1">
    <location>
        <begin position="109"/>
        <end position="126"/>
    </location>
</feature>
<dbReference type="EMBL" id="PCVG01000029">
    <property type="protein sequence ID" value="PIQ68767.1"/>
    <property type="molecule type" value="Genomic_DNA"/>
</dbReference>
<feature type="transmembrane region" description="Helical" evidence="1">
    <location>
        <begin position="626"/>
        <end position="644"/>
    </location>
</feature>
<proteinExistence type="predicted"/>
<dbReference type="PANTHER" id="PTHR38434:SF1">
    <property type="entry name" value="BLL2549 PROTEIN"/>
    <property type="match status" value="1"/>
</dbReference>
<organism evidence="2 3">
    <name type="scientific">Candidatus Taylorbacteria bacterium CG11_big_fil_rev_8_21_14_0_20_46_11</name>
    <dbReference type="NCBI Taxonomy" id="1975025"/>
    <lineage>
        <taxon>Bacteria</taxon>
        <taxon>Candidatus Tayloriibacteriota</taxon>
    </lineage>
</organism>
<keyword evidence="1" id="KW-1133">Transmembrane helix</keyword>
<sequence length="654" mass="72323">MKLYLVHISSYFIMYYSLAPSLFWIVVFVVGFFYLKGKINTLSERVDKLAKEGGVKTQSVSAPTPIPSAGGTLSPTGEPFLPEQDALAVPVVPSPPKAKADSEETGSRWLGKIGVFAIVLGVAFFLKWSFDNNIIGPMGRIVLGILGGAVMVTVGQFLRKKYAGYSDIVSGGGIAVLYLSIFSAYAFYQFIGQGTAMILMLFVTALSVTLSVIGGTQQLAVLGVVGGFVTPLLLSTGKNELVALMSYLVILDLGVLGVAIFKKWERLNLLGFIGTALLFFGWFARFYTKEQLALTFLFLTVFFLIYLVAGIVHNILWGKDSTSEELVLVTFVPAGYGLMSYVILDPQYHGIMGFFMLVLALFYFAVAFVSYRINQNDKLLNLYLPGIAIIFLTIAMPLQFGGVWITLAWLLEAGLLVLAGNLTRRHSMNVFAVLVYSAGLIRFFAFDANVRDIMSHTPIFNSKVFISLVAIAIAYLIGYMFVRHEGEDDAEGRRHAAIAFVVLANILSLYIVTSEINTSYDRALYKSKEAFALVEKDYYSGSVEHSPRQQAIFEQSRSMNYEKVTATQNRRNTVVSIVWALYAVLLTAIGFTLQKRVVRILGLILLFLTAFKVLIDVWALGQLYRIISSITFGAIALLVSFAYAKWKDRLKEVL</sequence>
<evidence type="ECO:0008006" key="4">
    <source>
        <dbReference type="Google" id="ProtNLM"/>
    </source>
</evidence>
<feature type="transmembrane region" description="Helical" evidence="1">
    <location>
        <begin position="429"/>
        <end position="445"/>
    </location>
</feature>
<dbReference type="InterPro" id="IPR019286">
    <property type="entry name" value="DUF2339_TM"/>
</dbReference>
<feature type="transmembrane region" description="Helical" evidence="1">
    <location>
        <begin position="465"/>
        <end position="482"/>
    </location>
</feature>
<feature type="transmembrane region" description="Helical" evidence="1">
    <location>
        <begin position="194"/>
        <end position="212"/>
    </location>
</feature>
<keyword evidence="1" id="KW-0472">Membrane</keyword>
<accession>A0A2H0KC22</accession>
<feature type="transmembrane region" description="Helical" evidence="1">
    <location>
        <begin position="380"/>
        <end position="398"/>
    </location>
</feature>
<dbReference type="AlphaFoldDB" id="A0A2H0KC22"/>
<feature type="transmembrane region" description="Helical" evidence="1">
    <location>
        <begin position="165"/>
        <end position="188"/>
    </location>
</feature>
<feature type="transmembrane region" description="Helical" evidence="1">
    <location>
        <begin position="219"/>
        <end position="235"/>
    </location>
</feature>
<reference evidence="2 3" key="1">
    <citation type="submission" date="2017-09" db="EMBL/GenBank/DDBJ databases">
        <title>Depth-based differentiation of microbial function through sediment-hosted aquifers and enrichment of novel symbionts in the deep terrestrial subsurface.</title>
        <authorList>
            <person name="Probst A.J."/>
            <person name="Ladd B."/>
            <person name="Jarett J.K."/>
            <person name="Geller-Mcgrath D.E."/>
            <person name="Sieber C.M."/>
            <person name="Emerson J.B."/>
            <person name="Anantharaman K."/>
            <person name="Thomas B.C."/>
            <person name="Malmstrom R."/>
            <person name="Stieglmeier M."/>
            <person name="Klingl A."/>
            <person name="Woyke T."/>
            <person name="Ryan C.M."/>
            <person name="Banfield J.F."/>
        </authorList>
    </citation>
    <scope>NUCLEOTIDE SEQUENCE [LARGE SCALE GENOMIC DNA]</scope>
    <source>
        <strain evidence="2">CG11_big_fil_rev_8_21_14_0_20_46_11</strain>
    </source>
</reference>
<feature type="transmembrane region" description="Helical" evidence="1">
    <location>
        <begin position="12"/>
        <end position="35"/>
    </location>
</feature>
<evidence type="ECO:0000256" key="1">
    <source>
        <dbReference type="SAM" id="Phobius"/>
    </source>
</evidence>
<dbReference type="Pfam" id="PF10101">
    <property type="entry name" value="DUF2339"/>
    <property type="match status" value="1"/>
</dbReference>
<name>A0A2H0KC22_9BACT</name>
<feature type="transmembrane region" description="Helical" evidence="1">
    <location>
        <begin position="138"/>
        <end position="158"/>
    </location>
</feature>
<feature type="transmembrane region" description="Helical" evidence="1">
    <location>
        <begin position="350"/>
        <end position="373"/>
    </location>
</feature>
<dbReference type="PANTHER" id="PTHR38434">
    <property type="entry name" value="BLL2549 PROTEIN"/>
    <property type="match status" value="1"/>
</dbReference>
<feature type="transmembrane region" description="Helical" evidence="1">
    <location>
        <begin position="574"/>
        <end position="593"/>
    </location>
</feature>
<comment type="caution">
    <text evidence="2">The sequence shown here is derived from an EMBL/GenBank/DDBJ whole genome shotgun (WGS) entry which is preliminary data.</text>
</comment>